<name>A0A2U1CZT7_9GAMM</name>
<dbReference type="Proteomes" id="UP000245887">
    <property type="component" value="Unassembled WGS sequence"/>
</dbReference>
<dbReference type="EMBL" id="QEKQ01000002">
    <property type="protein sequence ID" value="PVY78283.1"/>
    <property type="molecule type" value="Genomic_DNA"/>
</dbReference>
<dbReference type="RefSeq" id="WP_116918497.1">
    <property type="nucleotide sequence ID" value="NZ_QEKQ01000002.1"/>
</dbReference>
<dbReference type="PANTHER" id="PTHR44395:SF1">
    <property type="entry name" value="PROTEIN O-MANNOSYL-TRANSFERASE TMTC3"/>
    <property type="match status" value="1"/>
</dbReference>
<accession>A0A2U1CZT7</accession>
<dbReference type="Gene3D" id="1.25.40.10">
    <property type="entry name" value="Tetratricopeptide repeat domain"/>
    <property type="match status" value="2"/>
</dbReference>
<dbReference type="InterPro" id="IPR011990">
    <property type="entry name" value="TPR-like_helical_dom_sf"/>
</dbReference>
<feature type="repeat" description="TPR" evidence="1">
    <location>
        <begin position="84"/>
        <end position="117"/>
    </location>
</feature>
<sequence length="202" mass="22763">MRRDGWVVWLVLIPILLSGCAATGGGGSGTASKTEASQARPSTEPLTETQAALERQAREAVSQNAYDVALAHLKQLHAERPDAASVIARMGWVRQQQSRRERAIALYRDAVTIDPGQRLALNNLALLERQRGRFEEARRWLEQGLRWHPGSARLHYNLAVLLELHLLELEQALSHYRRYQTLRSGEDATVSGWIADLERRIN</sequence>
<dbReference type="Pfam" id="PF14559">
    <property type="entry name" value="TPR_19"/>
    <property type="match status" value="1"/>
</dbReference>
<keyword evidence="1" id="KW-0802">TPR repeat</keyword>
<feature type="region of interest" description="Disordered" evidence="2">
    <location>
        <begin position="24"/>
        <end position="46"/>
    </location>
</feature>
<protein>
    <submittedName>
        <fullName evidence="3">Tetratricopeptide repeat protein</fullName>
    </submittedName>
</protein>
<dbReference type="PROSITE" id="PS50005">
    <property type="entry name" value="TPR"/>
    <property type="match status" value="1"/>
</dbReference>
<gene>
    <name evidence="3" type="ORF">C8D92_102323</name>
</gene>
<evidence type="ECO:0000313" key="4">
    <source>
        <dbReference type="Proteomes" id="UP000245887"/>
    </source>
</evidence>
<proteinExistence type="predicted"/>
<evidence type="ECO:0000256" key="2">
    <source>
        <dbReference type="SAM" id="MobiDB-lite"/>
    </source>
</evidence>
<comment type="caution">
    <text evidence="3">The sequence shown here is derived from an EMBL/GenBank/DDBJ whole genome shotgun (WGS) entry which is preliminary data.</text>
</comment>
<dbReference type="OrthoDB" id="255821at2"/>
<dbReference type="SUPFAM" id="SSF48452">
    <property type="entry name" value="TPR-like"/>
    <property type="match status" value="1"/>
</dbReference>
<dbReference type="PANTHER" id="PTHR44395">
    <property type="match status" value="1"/>
</dbReference>
<dbReference type="SMART" id="SM00028">
    <property type="entry name" value="TPR"/>
    <property type="match status" value="2"/>
</dbReference>
<dbReference type="InterPro" id="IPR019734">
    <property type="entry name" value="TPR_rpt"/>
</dbReference>
<reference evidence="3 4" key="1">
    <citation type="submission" date="2018-04" db="EMBL/GenBank/DDBJ databases">
        <title>Genomic Encyclopedia of Type Strains, Phase IV (KMG-IV): sequencing the most valuable type-strain genomes for metagenomic binning, comparative biology and taxonomic classification.</title>
        <authorList>
            <person name="Goeker M."/>
        </authorList>
    </citation>
    <scope>NUCLEOTIDE SEQUENCE [LARGE SCALE GENOMIC DNA]</scope>
    <source>
        <strain evidence="3 4">DSM 28688</strain>
    </source>
</reference>
<evidence type="ECO:0000256" key="1">
    <source>
        <dbReference type="PROSITE-ProRule" id="PRU00339"/>
    </source>
</evidence>
<dbReference type="AlphaFoldDB" id="A0A2U1CZT7"/>
<evidence type="ECO:0000313" key="3">
    <source>
        <dbReference type="EMBL" id="PVY78283.1"/>
    </source>
</evidence>
<organism evidence="3 4">
    <name type="scientific">Tamilnaduibacter salinus</name>
    <dbReference type="NCBI Taxonomy" id="1484056"/>
    <lineage>
        <taxon>Bacteria</taxon>
        <taxon>Pseudomonadati</taxon>
        <taxon>Pseudomonadota</taxon>
        <taxon>Gammaproteobacteria</taxon>
        <taxon>Pseudomonadales</taxon>
        <taxon>Marinobacteraceae</taxon>
        <taxon>Tamilnaduibacter</taxon>
    </lineage>
</organism>
<dbReference type="PROSITE" id="PS51257">
    <property type="entry name" value="PROKAR_LIPOPROTEIN"/>
    <property type="match status" value="1"/>
</dbReference>